<evidence type="ECO:0000259" key="2">
    <source>
        <dbReference type="Pfam" id="PF01579"/>
    </source>
</evidence>
<dbReference type="Pfam" id="PF01579">
    <property type="entry name" value="DUF19"/>
    <property type="match status" value="1"/>
</dbReference>
<dbReference type="EMBL" id="CATQJL010000223">
    <property type="protein sequence ID" value="CAJ0599379.1"/>
    <property type="molecule type" value="Genomic_DNA"/>
</dbReference>
<evidence type="ECO:0000313" key="3">
    <source>
        <dbReference type="EMBL" id="CAJ0599379.1"/>
    </source>
</evidence>
<dbReference type="InterPro" id="IPR002542">
    <property type="entry name" value="T20D4.11-like_dom"/>
</dbReference>
<feature type="signal peptide" evidence="1">
    <location>
        <begin position="1"/>
        <end position="25"/>
    </location>
</feature>
<accession>A0AA36GW41</accession>
<dbReference type="PANTHER" id="PTHR37431:SF6">
    <property type="entry name" value="PROTEIN CBG06927"/>
    <property type="match status" value="1"/>
</dbReference>
<dbReference type="Proteomes" id="UP001176961">
    <property type="component" value="Unassembled WGS sequence"/>
</dbReference>
<protein>
    <recommendedName>
        <fullName evidence="2">T20D4.11-like domain-containing protein</fullName>
    </recommendedName>
</protein>
<organism evidence="3 4">
    <name type="scientific">Cylicocyclus nassatus</name>
    <name type="common">Nematode worm</name>
    <dbReference type="NCBI Taxonomy" id="53992"/>
    <lineage>
        <taxon>Eukaryota</taxon>
        <taxon>Metazoa</taxon>
        <taxon>Ecdysozoa</taxon>
        <taxon>Nematoda</taxon>
        <taxon>Chromadorea</taxon>
        <taxon>Rhabditida</taxon>
        <taxon>Rhabditina</taxon>
        <taxon>Rhabditomorpha</taxon>
        <taxon>Strongyloidea</taxon>
        <taxon>Strongylidae</taxon>
        <taxon>Cylicocyclus</taxon>
    </lineage>
</organism>
<reference evidence="3" key="1">
    <citation type="submission" date="2023-07" db="EMBL/GenBank/DDBJ databases">
        <authorList>
            <consortium name="CYATHOMIX"/>
        </authorList>
    </citation>
    <scope>NUCLEOTIDE SEQUENCE</scope>
    <source>
        <strain evidence="3">N/A</strain>
    </source>
</reference>
<evidence type="ECO:0000313" key="4">
    <source>
        <dbReference type="Proteomes" id="UP001176961"/>
    </source>
</evidence>
<keyword evidence="1" id="KW-0732">Signal</keyword>
<dbReference type="PANTHER" id="PTHR37431">
    <property type="entry name" value="PROTEIN CBG06927"/>
    <property type="match status" value="1"/>
</dbReference>
<name>A0AA36GW41_CYLNA</name>
<comment type="caution">
    <text evidence="3">The sequence shown here is derived from an EMBL/GenBank/DDBJ whole genome shotgun (WGS) entry which is preliminary data.</text>
</comment>
<feature type="chain" id="PRO_5041370448" description="T20D4.11-like domain-containing protein" evidence="1">
    <location>
        <begin position="26"/>
        <end position="208"/>
    </location>
</feature>
<dbReference type="AlphaFoldDB" id="A0AA36GW41"/>
<feature type="domain" description="T20D4.11-like" evidence="2">
    <location>
        <begin position="31"/>
        <end position="190"/>
    </location>
</feature>
<keyword evidence="4" id="KW-1185">Reference proteome</keyword>
<sequence>MSTSMSANVAILSIVFFSCFRFALTEDGERCGLQEERKVNECLQPMLDYAAKLQADTGAMQFPLQGGEVFKKLCSIYSEFKTCVSELTCDSLSVDAVDASYGYMCGAGQPLFEQHAACFARVEIEKSYVSCKTAATQAITEAQETKLQSGSTEAYLAEMCRAMDGYLRCSHPIILEKCGAEAWRLVSTVTRDSLGVTMPDCDMRSALI</sequence>
<evidence type="ECO:0000256" key="1">
    <source>
        <dbReference type="SAM" id="SignalP"/>
    </source>
</evidence>
<proteinExistence type="predicted"/>
<gene>
    <name evidence="3" type="ORF">CYNAS_LOCUS11362</name>
</gene>